<proteinExistence type="predicted"/>
<evidence type="ECO:0000313" key="2">
    <source>
        <dbReference type="Proteomes" id="UP000292082"/>
    </source>
</evidence>
<protein>
    <submittedName>
        <fullName evidence="1">Uncharacterized protein</fullName>
    </submittedName>
</protein>
<accession>A0A4V2KA09</accession>
<sequence>MPSHLPSAWVEAVSSGVPTTSPRTVQHFLIDFPEAPPGDHSPIWQDEGPQASPCRFSRLVPERGQHATELAPVAPAHSPLRFLLPATRTSF</sequence>
<gene>
    <name evidence="1" type="ORF">BD310DRAFT_33322</name>
</gene>
<organism evidence="1 2">
    <name type="scientific">Dichomitus squalens</name>
    <dbReference type="NCBI Taxonomy" id="114155"/>
    <lineage>
        <taxon>Eukaryota</taxon>
        <taxon>Fungi</taxon>
        <taxon>Dikarya</taxon>
        <taxon>Basidiomycota</taxon>
        <taxon>Agaricomycotina</taxon>
        <taxon>Agaricomycetes</taxon>
        <taxon>Polyporales</taxon>
        <taxon>Polyporaceae</taxon>
        <taxon>Dichomitus</taxon>
    </lineage>
</organism>
<name>A0A4V2KA09_9APHY</name>
<dbReference type="AlphaFoldDB" id="A0A4V2KA09"/>
<dbReference type="Proteomes" id="UP000292082">
    <property type="component" value="Unassembled WGS sequence"/>
</dbReference>
<evidence type="ECO:0000313" key="1">
    <source>
        <dbReference type="EMBL" id="TBU65938.1"/>
    </source>
</evidence>
<dbReference type="EMBL" id="ML145084">
    <property type="protein sequence ID" value="TBU65938.1"/>
    <property type="molecule type" value="Genomic_DNA"/>
</dbReference>
<reference evidence="1 2" key="1">
    <citation type="submission" date="2019-01" db="EMBL/GenBank/DDBJ databases">
        <title>Draft genome sequences of three monokaryotic isolates of the white-rot basidiomycete fungus Dichomitus squalens.</title>
        <authorList>
            <consortium name="DOE Joint Genome Institute"/>
            <person name="Lopez S.C."/>
            <person name="Andreopoulos B."/>
            <person name="Pangilinan J."/>
            <person name="Lipzen A."/>
            <person name="Riley R."/>
            <person name="Ahrendt S."/>
            <person name="Ng V."/>
            <person name="Barry K."/>
            <person name="Daum C."/>
            <person name="Grigoriev I.V."/>
            <person name="Hilden K.S."/>
            <person name="Makela M.R."/>
            <person name="de Vries R.P."/>
        </authorList>
    </citation>
    <scope>NUCLEOTIDE SEQUENCE [LARGE SCALE GENOMIC DNA]</scope>
    <source>
        <strain evidence="1 2">CBS 464.89</strain>
    </source>
</reference>
<keyword evidence="2" id="KW-1185">Reference proteome</keyword>